<dbReference type="PROSITE" id="PS50164">
    <property type="entry name" value="GIY_YIG"/>
    <property type="match status" value="1"/>
</dbReference>
<dbReference type="PANTHER" id="PTHR20208">
    <property type="entry name" value="STRUCTURE-SPECIFIC ENDONUCLEASE SUBUNIT SLX1"/>
    <property type="match status" value="1"/>
</dbReference>
<evidence type="ECO:0000256" key="5">
    <source>
        <dbReference type="ARBA" id="ARBA00023172"/>
    </source>
</evidence>
<accession>A0AAD7XNS6</accession>
<evidence type="ECO:0000256" key="1">
    <source>
        <dbReference type="ARBA" id="ARBA00022722"/>
    </source>
</evidence>
<dbReference type="GO" id="GO:0017108">
    <property type="term" value="F:5'-flap endonuclease activity"/>
    <property type="evidence" value="ECO:0007669"/>
    <property type="project" value="InterPro"/>
</dbReference>
<proteinExistence type="inferred from homology"/>
<keyword evidence="3 8" id="KW-0227">DNA damage</keyword>
<feature type="domain" description="GIY-YIG" evidence="10">
    <location>
        <begin position="12"/>
        <end position="94"/>
    </location>
</feature>
<comment type="subunit">
    <text evidence="8">Forms a heterodimer with a member of the SLX4 family.</text>
</comment>
<dbReference type="InterPro" id="IPR027520">
    <property type="entry name" value="Slx1"/>
</dbReference>
<keyword evidence="1 8" id="KW-0540">Nuclease</keyword>
<dbReference type="CDD" id="cd10455">
    <property type="entry name" value="GIY-YIG_SLX1"/>
    <property type="match status" value="1"/>
</dbReference>
<dbReference type="GO" id="GO:0033557">
    <property type="term" value="C:Slx1-Slx4 complex"/>
    <property type="evidence" value="ECO:0007669"/>
    <property type="project" value="UniProtKB-UniRule"/>
</dbReference>
<dbReference type="GO" id="GO:0008821">
    <property type="term" value="F:crossover junction DNA endonuclease activity"/>
    <property type="evidence" value="ECO:0007669"/>
    <property type="project" value="TreeGrafter"/>
</dbReference>
<dbReference type="InterPro" id="IPR050381">
    <property type="entry name" value="SLX1_endonuclease"/>
</dbReference>
<feature type="region of interest" description="Disordered" evidence="9">
    <location>
        <begin position="259"/>
        <end position="278"/>
    </location>
</feature>
<keyword evidence="2 8" id="KW-0255">Endonuclease</keyword>
<dbReference type="GO" id="GO:0000724">
    <property type="term" value="P:double-strand break repair via homologous recombination"/>
    <property type="evidence" value="ECO:0007669"/>
    <property type="project" value="TreeGrafter"/>
</dbReference>
<comment type="function">
    <text evidence="8">Catalytic subunit of a heterodimeric structure-specific endonuclease that resolves DNA secondary structures generated during DNA repair and recombination. Has endonuclease activity towards branched DNA substrates, introducing single-strand cuts in duplex DNA close to junctions with ss-DNA.</text>
</comment>
<evidence type="ECO:0000256" key="4">
    <source>
        <dbReference type="ARBA" id="ARBA00022801"/>
    </source>
</evidence>
<dbReference type="Gene3D" id="3.40.1440.10">
    <property type="entry name" value="GIY-YIG endonuclease"/>
    <property type="match status" value="1"/>
</dbReference>
<evidence type="ECO:0000256" key="6">
    <source>
        <dbReference type="ARBA" id="ARBA00023204"/>
    </source>
</evidence>
<keyword evidence="5 8" id="KW-0233">DNA recombination</keyword>
<keyword evidence="6 8" id="KW-0234">DNA repair</keyword>
<dbReference type="PANTHER" id="PTHR20208:SF10">
    <property type="entry name" value="STRUCTURE-SPECIFIC ENDONUCLEASE SUBUNIT SLX1"/>
    <property type="match status" value="1"/>
</dbReference>
<gene>
    <name evidence="11" type="ORF">CTAYLR_006646</name>
</gene>
<dbReference type="Proteomes" id="UP001230188">
    <property type="component" value="Unassembled WGS sequence"/>
</dbReference>
<feature type="region of interest" description="Disordered" evidence="9">
    <location>
        <begin position="330"/>
        <end position="351"/>
    </location>
</feature>
<evidence type="ECO:0000259" key="10">
    <source>
        <dbReference type="PROSITE" id="PS50164"/>
    </source>
</evidence>
<keyword evidence="12" id="KW-1185">Reference proteome</keyword>
<keyword evidence="4 8" id="KW-0378">Hydrolase</keyword>
<evidence type="ECO:0000313" key="11">
    <source>
        <dbReference type="EMBL" id="KAJ8610019.1"/>
    </source>
</evidence>
<dbReference type="Pfam" id="PF01541">
    <property type="entry name" value="GIY-YIG"/>
    <property type="match status" value="1"/>
</dbReference>
<comment type="caution">
    <text evidence="8">Lacks conserved residue(s) required for the propagation of feature annotation.</text>
</comment>
<comment type="subcellular location">
    <subcellularLocation>
        <location evidence="8">Nucleus</location>
    </subcellularLocation>
</comment>
<evidence type="ECO:0000256" key="9">
    <source>
        <dbReference type="SAM" id="MobiDB-lite"/>
    </source>
</evidence>
<dbReference type="EMBL" id="JAQMWT010000122">
    <property type="protein sequence ID" value="KAJ8610019.1"/>
    <property type="molecule type" value="Genomic_DNA"/>
</dbReference>
<organism evidence="11 12">
    <name type="scientific">Chrysophaeum taylorii</name>
    <dbReference type="NCBI Taxonomy" id="2483200"/>
    <lineage>
        <taxon>Eukaryota</taxon>
        <taxon>Sar</taxon>
        <taxon>Stramenopiles</taxon>
        <taxon>Ochrophyta</taxon>
        <taxon>Pelagophyceae</taxon>
        <taxon>Pelagomonadales</taxon>
        <taxon>Pelagomonadaceae</taxon>
        <taxon>Chrysophaeum</taxon>
    </lineage>
</organism>
<sequence>MAVAEEELDSRPFCGCYLLRSLDTKHPMSTYIGFTVHPLRRIRQHNGEISGGAWKTKGKRPWAFAALVHGFGSQAEALQFEWAWQHPTRSKAVKQAADLLGKSTKGRRSGWRSQFDILATMLTVDKWTALRVRVPDPDSTPVPEVLEPVVTLGSVESWQPAFLAADPRNAVDEISALEDDEREDGAFHHDFCCSVCGGEDASNTYETCTTCGANAHAACLVLADGDAAQCPICGCAIQVSGTVRGNDRPAAADVIDLTTPLSSRQHPPSDDDDVDDDVDDDIATVDLCTPSPVHLPETTTPLVLSVERRNIAFTVSPADEYSVVDLTRSVTPRSRAWPSHPEFSPLSSPAL</sequence>
<keyword evidence="7 8" id="KW-0539">Nucleus</keyword>
<evidence type="ECO:0000256" key="3">
    <source>
        <dbReference type="ARBA" id="ARBA00022763"/>
    </source>
</evidence>
<evidence type="ECO:0000313" key="12">
    <source>
        <dbReference type="Proteomes" id="UP001230188"/>
    </source>
</evidence>
<comment type="caution">
    <text evidence="11">The sequence shown here is derived from an EMBL/GenBank/DDBJ whole genome shotgun (WGS) entry which is preliminary data.</text>
</comment>
<comment type="similarity">
    <text evidence="8">Belongs to the SLX1 family.</text>
</comment>
<name>A0AAD7XNS6_9STRA</name>
<evidence type="ECO:0000256" key="7">
    <source>
        <dbReference type="ARBA" id="ARBA00023242"/>
    </source>
</evidence>
<dbReference type="InterPro" id="IPR035901">
    <property type="entry name" value="GIY-YIG_endonuc_sf"/>
</dbReference>
<dbReference type="EC" id="3.1.-.-" evidence="8"/>
<protein>
    <recommendedName>
        <fullName evidence="8">Structure-specific endonuclease subunit SLX1 homolog</fullName>
        <ecNumber evidence="8">3.1.-.-</ecNumber>
    </recommendedName>
</protein>
<evidence type="ECO:0000256" key="2">
    <source>
        <dbReference type="ARBA" id="ARBA00022759"/>
    </source>
</evidence>
<dbReference type="HAMAP" id="MF_03100">
    <property type="entry name" value="Endonuc_su_Slx1"/>
    <property type="match status" value="1"/>
</dbReference>
<dbReference type="InterPro" id="IPR000305">
    <property type="entry name" value="GIY-YIG_endonuc"/>
</dbReference>
<evidence type="ECO:0000256" key="8">
    <source>
        <dbReference type="HAMAP-Rule" id="MF_03100"/>
    </source>
</evidence>
<comment type="cofactor">
    <cofactor evidence="8">
        <name>a divalent metal cation</name>
        <dbReference type="ChEBI" id="CHEBI:60240"/>
    </cofactor>
</comment>
<dbReference type="AlphaFoldDB" id="A0AAD7XNS6"/>
<reference evidence="11" key="1">
    <citation type="submission" date="2023-01" db="EMBL/GenBank/DDBJ databases">
        <title>Metagenome sequencing of chrysophaentin producing Chrysophaeum taylorii.</title>
        <authorList>
            <person name="Davison J."/>
            <person name="Bewley C."/>
        </authorList>
    </citation>
    <scope>NUCLEOTIDE SEQUENCE</scope>
    <source>
        <strain evidence="11">NIES-1699</strain>
    </source>
</reference>